<accession>A0A6C0KQG5</accession>
<protein>
    <submittedName>
        <fullName evidence="1">Uncharacterized protein</fullName>
    </submittedName>
</protein>
<evidence type="ECO:0000313" key="1">
    <source>
        <dbReference type="EMBL" id="QHU19376.1"/>
    </source>
</evidence>
<dbReference type="AlphaFoldDB" id="A0A6C0KQG5"/>
<proteinExistence type="predicted"/>
<name>A0A6C0KQG5_9ZZZZ</name>
<dbReference type="EMBL" id="MN740948">
    <property type="protein sequence ID" value="QHU19376.1"/>
    <property type="molecule type" value="Genomic_DNA"/>
</dbReference>
<reference evidence="1" key="1">
    <citation type="journal article" date="2020" name="Nature">
        <title>Giant virus diversity and host interactions through global metagenomics.</title>
        <authorList>
            <person name="Schulz F."/>
            <person name="Roux S."/>
            <person name="Paez-Espino D."/>
            <person name="Jungbluth S."/>
            <person name="Walsh D.A."/>
            <person name="Denef V.J."/>
            <person name="McMahon K.D."/>
            <person name="Konstantinidis K.T."/>
            <person name="Eloe-Fadrosh E.A."/>
            <person name="Kyrpides N.C."/>
            <person name="Woyke T."/>
        </authorList>
    </citation>
    <scope>NUCLEOTIDE SEQUENCE</scope>
    <source>
        <strain evidence="1">GVMAG-S-3300013014-104</strain>
    </source>
</reference>
<sequence>MDFVFVLVCGNEWEDITILLSEEDAINESKNYPNNRVEIFSKNNKFGFTPTYNYYKNGMLVKNS</sequence>
<organism evidence="1">
    <name type="scientific">viral metagenome</name>
    <dbReference type="NCBI Taxonomy" id="1070528"/>
    <lineage>
        <taxon>unclassified sequences</taxon>
        <taxon>metagenomes</taxon>
        <taxon>organismal metagenomes</taxon>
    </lineage>
</organism>